<dbReference type="NCBIfam" id="TIGR01051">
    <property type="entry name" value="topA_bact"/>
    <property type="match status" value="1"/>
</dbReference>
<dbReference type="InterPro" id="IPR034149">
    <property type="entry name" value="TOPRIM_TopoI"/>
</dbReference>
<dbReference type="STRING" id="937334.SAMN05444406_10625"/>
<evidence type="ECO:0000256" key="8">
    <source>
        <dbReference type="ARBA" id="ARBA00023125"/>
    </source>
</evidence>
<dbReference type="HAMAP" id="MF_00952">
    <property type="entry name" value="Topoisom_1_prok"/>
    <property type="match status" value="1"/>
</dbReference>
<dbReference type="Proteomes" id="UP000198577">
    <property type="component" value="Unassembled WGS sequence"/>
</dbReference>
<evidence type="ECO:0000256" key="7">
    <source>
        <dbReference type="ARBA" id="ARBA00023029"/>
    </source>
</evidence>
<dbReference type="PROSITE" id="PS50880">
    <property type="entry name" value="TOPRIM"/>
    <property type="match status" value="1"/>
</dbReference>
<feature type="domain" description="Topo IA-type catalytic" evidence="12">
    <location>
        <begin position="129"/>
        <end position="563"/>
    </location>
</feature>
<dbReference type="Gene3D" id="1.10.460.10">
    <property type="entry name" value="Topoisomerase I, domain 2"/>
    <property type="match status" value="1"/>
</dbReference>
<dbReference type="GO" id="GO:0003677">
    <property type="term" value="F:DNA binding"/>
    <property type="evidence" value="ECO:0007669"/>
    <property type="project" value="UniProtKB-KW"/>
</dbReference>
<keyword evidence="9 10" id="KW-0413">Isomerase</keyword>
<dbReference type="PRINTS" id="PR00417">
    <property type="entry name" value="PRTPISMRASEI"/>
</dbReference>
<dbReference type="InterPro" id="IPR013826">
    <property type="entry name" value="Topo_IA_cen_sub3"/>
</dbReference>
<evidence type="ECO:0000256" key="3">
    <source>
        <dbReference type="ARBA" id="ARBA00022723"/>
    </source>
</evidence>
<dbReference type="RefSeq" id="WP_025746457.1">
    <property type="nucleotide sequence ID" value="NZ_FOXR01000006.1"/>
</dbReference>
<dbReference type="PROSITE" id="PS00396">
    <property type="entry name" value="TOPO_IA_1"/>
    <property type="match status" value="1"/>
</dbReference>
<comment type="subunit">
    <text evidence="10">Monomer.</text>
</comment>
<evidence type="ECO:0000256" key="10">
    <source>
        <dbReference type="HAMAP-Rule" id="MF_00952"/>
    </source>
</evidence>
<feature type="site" description="Interaction with DNA" evidence="10">
    <location>
        <position position="495"/>
    </location>
</feature>
<feature type="site" description="Interaction with DNA" evidence="10">
    <location>
        <position position="143"/>
    </location>
</feature>
<name>A0A1I5U5C5_9FIRM</name>
<organism evidence="13 14">
    <name type="scientific">Caldicoprobacter faecalis</name>
    <dbReference type="NCBI Taxonomy" id="937334"/>
    <lineage>
        <taxon>Bacteria</taxon>
        <taxon>Bacillati</taxon>
        <taxon>Bacillota</taxon>
        <taxon>Clostridia</taxon>
        <taxon>Caldicoprobacterales</taxon>
        <taxon>Caldicoprobacteraceae</taxon>
        <taxon>Caldicoprobacter</taxon>
    </lineage>
</organism>
<keyword evidence="5" id="KW-0862">Zinc</keyword>
<dbReference type="GO" id="GO:0008270">
    <property type="term" value="F:zinc ion binding"/>
    <property type="evidence" value="ECO:0007669"/>
    <property type="project" value="UniProtKB-KW"/>
</dbReference>
<reference evidence="13 14" key="1">
    <citation type="submission" date="2016-10" db="EMBL/GenBank/DDBJ databases">
        <authorList>
            <person name="de Groot N.N."/>
        </authorList>
    </citation>
    <scope>NUCLEOTIDE SEQUENCE [LARGE SCALE GENOMIC DNA]</scope>
    <source>
        <strain evidence="13 14">DSM 20678</strain>
    </source>
</reference>
<dbReference type="InterPro" id="IPR023406">
    <property type="entry name" value="Topo_IA_AS"/>
</dbReference>
<dbReference type="InterPro" id="IPR023405">
    <property type="entry name" value="Topo_IA_core_domain"/>
</dbReference>
<dbReference type="EC" id="5.6.2.1" evidence="10"/>
<protein>
    <recommendedName>
        <fullName evidence="10">DNA topoisomerase 1</fullName>
        <ecNumber evidence="10">5.6.2.1</ecNumber>
    </recommendedName>
    <alternativeName>
        <fullName evidence="10">DNA topoisomerase I</fullName>
    </alternativeName>
</protein>
<keyword evidence="4" id="KW-0863">Zinc-finger</keyword>
<dbReference type="InterPro" id="IPR005733">
    <property type="entry name" value="TopoI_bac-type"/>
</dbReference>
<dbReference type="CDD" id="cd03363">
    <property type="entry name" value="TOPRIM_TopoIA_TopoI"/>
    <property type="match status" value="1"/>
</dbReference>
<evidence type="ECO:0000259" key="12">
    <source>
        <dbReference type="PROSITE" id="PS52039"/>
    </source>
</evidence>
<proteinExistence type="inferred from homology"/>
<evidence type="ECO:0000256" key="6">
    <source>
        <dbReference type="ARBA" id="ARBA00022842"/>
    </source>
</evidence>
<dbReference type="SMART" id="SM00437">
    <property type="entry name" value="TOP1Ac"/>
    <property type="match status" value="1"/>
</dbReference>
<keyword evidence="3" id="KW-0479">Metal-binding</keyword>
<feature type="site" description="Interaction with DNA" evidence="10">
    <location>
        <position position="139"/>
    </location>
</feature>
<keyword evidence="6" id="KW-0460">Magnesium</keyword>
<dbReference type="InterPro" id="IPR013498">
    <property type="entry name" value="Topo_IA_Znf"/>
</dbReference>
<evidence type="ECO:0000256" key="1">
    <source>
        <dbReference type="ARBA" id="ARBA00000213"/>
    </source>
</evidence>
<dbReference type="InterPro" id="IPR013497">
    <property type="entry name" value="Topo_IA_cen"/>
</dbReference>
<dbReference type="InterPro" id="IPR013824">
    <property type="entry name" value="Topo_IA_cen_sub1"/>
</dbReference>
<dbReference type="Gene3D" id="3.30.65.10">
    <property type="entry name" value="Bacterial Topoisomerase I, domain 1"/>
    <property type="match status" value="2"/>
</dbReference>
<dbReference type="InterPro" id="IPR003601">
    <property type="entry name" value="Topo_IA_2"/>
</dbReference>
<comment type="function">
    <text evidence="10">Releases the supercoiling and torsional tension of DNA, which is introduced during the DNA replication and transcription, by transiently cleaving and rejoining one strand of the DNA duplex. Introduces a single-strand break via transesterification at a target site in duplex DNA. The scissile phosphodiester is attacked by the catalytic tyrosine of the enzyme, resulting in the formation of a DNA-(5'-phosphotyrosyl)-enzyme intermediate and the expulsion of a 3'-OH DNA strand. The free DNA strand then undergoes passage around the unbroken strand, thus removing DNA supercoils. Finally, in the religation step, the DNA 3'-OH attacks the covalent intermediate to expel the active-site tyrosine and restore the DNA phosphodiester backbone.</text>
</comment>
<evidence type="ECO:0000259" key="11">
    <source>
        <dbReference type="PROSITE" id="PS50880"/>
    </source>
</evidence>
<dbReference type="GO" id="GO:0006265">
    <property type="term" value="P:DNA topological change"/>
    <property type="evidence" value="ECO:0007669"/>
    <property type="project" value="UniProtKB-UniRule"/>
</dbReference>
<keyword evidence="8 10" id="KW-0238">DNA-binding</keyword>
<dbReference type="SUPFAM" id="SSF57783">
    <property type="entry name" value="Zinc beta-ribbon"/>
    <property type="match status" value="2"/>
</dbReference>
<sequence>MAQDLVIVESPAKARTIKKFLGSKYKVEASMGHVRDLPKSELGVDIENDFEPRYITIRGKGEIISRLKKEAQNAEKIYLATDPDREGEAISWHLAHLLDIDPNSTCRIEFHEITQQAIKNAIKHPRAINMCLVDAQQARRVLDRVVGYMISPLLWRKIKGGLSAGRVQSVATRMVCEREREIQEFVPEEYWTITGKFIKRDGKAFEADFYGTADNKITPKNEEEIKSLIEKLKAAEYVVRRVKKGLKKRGAPPPFTTSTLQQEAYRKLGFTTQKTMMVAQQLYEGVEIKGEGAVGLVTYIRTDSTRIAEQAQKEALEYIREKYGQQYVPEEPNQYKTKKGAQDAHEAIRPTSILREPESIKDSLTHDQYRLYRLIYERFLASQMAPALYETMTVEIAGDNGYMFRAAGSRKTFAGYTVIYMEGSDNEPAEKEKEDVELPEVSEGERLTLEKLLPEQHFTQPPPRYTEASLVRALEEMGIGRPSTYAPTIATIIARGYVVREKKSLVPTELGFIVNDLMMTYFPDIVDYKFTAEMEKQLDEVEEGKKDWREIVREFYIPFQELLKKADEAISKIEIKDEVSDVKCEKCGANMVIKTGRYGKFLACPNFPECRNTKPYVEEISARCPKCNSAIVVKYTKKGKKFYGCENYPECDFISWDMPADERCPKCGAFMVVRQRKNGEESLVCTNKECRYRQERSEASHG</sequence>
<accession>A0A1I5U5C5</accession>
<evidence type="ECO:0000313" key="13">
    <source>
        <dbReference type="EMBL" id="SFP90137.1"/>
    </source>
</evidence>
<feature type="active site" description="O-(5'-phospho-DNA)-tyrosine intermediate" evidence="10">
    <location>
        <position position="299"/>
    </location>
</feature>
<dbReference type="GO" id="GO:0005694">
    <property type="term" value="C:chromosome"/>
    <property type="evidence" value="ECO:0007669"/>
    <property type="project" value="InterPro"/>
</dbReference>
<dbReference type="SMART" id="SM00436">
    <property type="entry name" value="TOP1Bc"/>
    <property type="match status" value="1"/>
</dbReference>
<evidence type="ECO:0000256" key="4">
    <source>
        <dbReference type="ARBA" id="ARBA00022771"/>
    </source>
</evidence>
<dbReference type="InterPro" id="IPR006171">
    <property type="entry name" value="TOPRIM_dom"/>
</dbReference>
<dbReference type="SUPFAM" id="SSF56712">
    <property type="entry name" value="Prokaryotic type I DNA topoisomerase"/>
    <property type="match status" value="1"/>
</dbReference>
<dbReference type="Gene3D" id="1.10.290.10">
    <property type="entry name" value="Topoisomerase I, domain 4"/>
    <property type="match status" value="1"/>
</dbReference>
<feature type="site" description="Interaction with DNA" evidence="10">
    <location>
        <position position="33"/>
    </location>
</feature>
<dbReference type="Pfam" id="PF01751">
    <property type="entry name" value="Toprim"/>
    <property type="match status" value="1"/>
</dbReference>
<dbReference type="PANTHER" id="PTHR42785:SF1">
    <property type="entry name" value="DNA TOPOISOMERASE"/>
    <property type="match status" value="1"/>
</dbReference>
<keyword evidence="7 10" id="KW-0799">Topoisomerase</keyword>
<feature type="site" description="Interaction with DNA" evidence="10">
    <location>
        <position position="155"/>
    </location>
</feature>
<feature type="domain" description="Toprim" evidence="11">
    <location>
        <begin position="3"/>
        <end position="114"/>
    </location>
</feature>
<feature type="site" description="Interaction with DNA" evidence="10">
    <location>
        <position position="148"/>
    </location>
</feature>
<gene>
    <name evidence="10" type="primary">topA</name>
    <name evidence="13" type="ORF">SAMN05444406_10625</name>
</gene>
<feature type="region of interest" description="Interaction with DNA" evidence="10">
    <location>
        <begin position="163"/>
        <end position="168"/>
    </location>
</feature>
<feature type="site" description="Interaction with DNA" evidence="10">
    <location>
        <position position="301"/>
    </location>
</feature>
<dbReference type="PANTHER" id="PTHR42785">
    <property type="entry name" value="DNA TOPOISOMERASE, TYPE IA, CORE"/>
    <property type="match status" value="1"/>
</dbReference>
<dbReference type="Gene3D" id="2.70.20.10">
    <property type="entry name" value="Topoisomerase I, domain 3"/>
    <property type="match status" value="1"/>
</dbReference>
<dbReference type="InterPro" id="IPR003602">
    <property type="entry name" value="Topo_IA_DNA-bd_dom"/>
</dbReference>
<dbReference type="InterPro" id="IPR028612">
    <property type="entry name" value="Topoisom_1_IA"/>
</dbReference>
<keyword evidence="14" id="KW-1185">Reference proteome</keyword>
<dbReference type="Gene3D" id="3.40.50.140">
    <property type="match status" value="1"/>
</dbReference>
<evidence type="ECO:0000256" key="2">
    <source>
        <dbReference type="ARBA" id="ARBA00009446"/>
    </source>
</evidence>
<dbReference type="SMART" id="SM00493">
    <property type="entry name" value="TOPRIM"/>
    <property type="match status" value="1"/>
</dbReference>
<feature type="site" description="Interaction with DNA" evidence="10">
    <location>
        <position position="140"/>
    </location>
</feature>
<dbReference type="PROSITE" id="PS52039">
    <property type="entry name" value="TOPO_IA_2"/>
    <property type="match status" value="1"/>
</dbReference>
<evidence type="ECO:0000313" key="14">
    <source>
        <dbReference type="Proteomes" id="UP000198577"/>
    </source>
</evidence>
<comment type="catalytic activity">
    <reaction evidence="1 10">
        <text>ATP-independent breakage of single-stranded DNA, followed by passage and rejoining.</text>
        <dbReference type="EC" id="5.6.2.1"/>
    </reaction>
</comment>
<evidence type="ECO:0000256" key="9">
    <source>
        <dbReference type="ARBA" id="ARBA00023235"/>
    </source>
</evidence>
<dbReference type="CDD" id="cd00186">
    <property type="entry name" value="TOP1Ac"/>
    <property type="match status" value="1"/>
</dbReference>
<evidence type="ECO:0000256" key="5">
    <source>
        <dbReference type="ARBA" id="ARBA00022833"/>
    </source>
</evidence>
<dbReference type="InterPro" id="IPR000380">
    <property type="entry name" value="Topo_IA"/>
</dbReference>
<dbReference type="EMBL" id="FOXR01000006">
    <property type="protein sequence ID" value="SFP90137.1"/>
    <property type="molecule type" value="Genomic_DNA"/>
</dbReference>
<comment type="similarity">
    <text evidence="2 10">Belongs to the type IA topoisomerase family.</text>
</comment>
<dbReference type="GO" id="GO:0003917">
    <property type="term" value="F:DNA topoisomerase type I (single strand cut, ATP-independent) activity"/>
    <property type="evidence" value="ECO:0007669"/>
    <property type="project" value="UniProtKB-UniRule"/>
</dbReference>
<dbReference type="AlphaFoldDB" id="A0A1I5U5C5"/>
<dbReference type="Pfam" id="PF01131">
    <property type="entry name" value="Topoisom_bac"/>
    <property type="match status" value="1"/>
</dbReference>
<dbReference type="InterPro" id="IPR013825">
    <property type="entry name" value="Topo_IA_cen_sub2"/>
</dbReference>
<dbReference type="Pfam" id="PF01396">
    <property type="entry name" value="Zn_ribbon_Top1"/>
    <property type="match status" value="3"/>
</dbReference>